<evidence type="ECO:0000313" key="2">
    <source>
        <dbReference type="EMBL" id="KAK8861996.1"/>
    </source>
</evidence>
<dbReference type="EMBL" id="JAPCWZ010000005">
    <property type="protein sequence ID" value="KAK8861996.1"/>
    <property type="molecule type" value="Genomic_DNA"/>
</dbReference>
<sequence length="53" mass="5794">MASGRKVRNDPFDALQTAEPEDTASQIIGDGTQENVARRQSLMLHLLGTGRLQ</sequence>
<proteinExistence type="predicted"/>
<name>A0ABR2IF81_9PEZI</name>
<keyword evidence="3" id="KW-1185">Reference proteome</keyword>
<dbReference type="Proteomes" id="UP001390339">
    <property type="component" value="Unassembled WGS sequence"/>
</dbReference>
<evidence type="ECO:0000313" key="3">
    <source>
        <dbReference type="Proteomes" id="UP001390339"/>
    </source>
</evidence>
<protein>
    <submittedName>
        <fullName evidence="2">Uncharacterized protein</fullName>
    </submittedName>
</protein>
<accession>A0ABR2IF81</accession>
<organism evidence="2 3">
    <name type="scientific">Apiospora arundinis</name>
    <dbReference type="NCBI Taxonomy" id="335852"/>
    <lineage>
        <taxon>Eukaryota</taxon>
        <taxon>Fungi</taxon>
        <taxon>Dikarya</taxon>
        <taxon>Ascomycota</taxon>
        <taxon>Pezizomycotina</taxon>
        <taxon>Sordariomycetes</taxon>
        <taxon>Xylariomycetidae</taxon>
        <taxon>Amphisphaeriales</taxon>
        <taxon>Apiosporaceae</taxon>
        <taxon>Apiospora</taxon>
    </lineage>
</organism>
<gene>
    <name evidence="2" type="ORF">PGQ11_008231</name>
</gene>
<reference evidence="2 3" key="1">
    <citation type="journal article" date="2024" name="IMA Fungus">
        <title>Apiospora arundinis, a panoply of carbohydrate-active enzymes and secondary metabolites.</title>
        <authorList>
            <person name="Sorensen T."/>
            <person name="Petersen C."/>
            <person name="Muurmann A.T."/>
            <person name="Christiansen J.V."/>
            <person name="Brundto M.L."/>
            <person name="Overgaard C.K."/>
            <person name="Boysen A.T."/>
            <person name="Wollenberg R.D."/>
            <person name="Larsen T.O."/>
            <person name="Sorensen J.L."/>
            <person name="Nielsen K.L."/>
            <person name="Sondergaard T.E."/>
        </authorList>
    </citation>
    <scope>NUCLEOTIDE SEQUENCE [LARGE SCALE GENOMIC DNA]</scope>
    <source>
        <strain evidence="2 3">AAU 773</strain>
    </source>
</reference>
<comment type="caution">
    <text evidence="2">The sequence shown here is derived from an EMBL/GenBank/DDBJ whole genome shotgun (WGS) entry which is preliminary data.</text>
</comment>
<evidence type="ECO:0000256" key="1">
    <source>
        <dbReference type="SAM" id="MobiDB-lite"/>
    </source>
</evidence>
<feature type="region of interest" description="Disordered" evidence="1">
    <location>
        <begin position="1"/>
        <end position="29"/>
    </location>
</feature>